<dbReference type="Gene3D" id="3.30.390.50">
    <property type="entry name" value="CO dehydrogenase flavoprotein, C-terminal domain"/>
    <property type="match status" value="1"/>
</dbReference>
<dbReference type="GO" id="GO:0017118">
    <property type="term" value="F:lipoyltransferase activity"/>
    <property type="evidence" value="ECO:0007669"/>
    <property type="project" value="TreeGrafter"/>
</dbReference>
<dbReference type="NCBIfam" id="TIGR00545">
    <property type="entry name" value="lipoyltrans"/>
    <property type="match status" value="1"/>
</dbReference>
<feature type="domain" description="BPL/LPL catalytic" evidence="8">
    <location>
        <begin position="29"/>
        <end position="212"/>
    </location>
</feature>
<dbReference type="Proteomes" id="UP000315343">
    <property type="component" value="Unassembled WGS sequence"/>
</dbReference>
<dbReference type="InterPro" id="IPR019491">
    <property type="entry name" value="Lipoate_protein_ligase_C"/>
</dbReference>
<evidence type="ECO:0000259" key="8">
    <source>
        <dbReference type="PROSITE" id="PS51733"/>
    </source>
</evidence>
<dbReference type="GO" id="GO:0016979">
    <property type="term" value="F:lipoate-protein ligase activity"/>
    <property type="evidence" value="ECO:0007669"/>
    <property type="project" value="UniProtKB-EC"/>
</dbReference>
<proteinExistence type="predicted"/>
<evidence type="ECO:0000256" key="6">
    <source>
        <dbReference type="ARBA" id="ARBA00022840"/>
    </source>
</evidence>
<dbReference type="PANTHER" id="PTHR12561:SF3">
    <property type="entry name" value="LIPOYLTRANSFERASE 1, MITOCHONDRIAL"/>
    <property type="match status" value="1"/>
</dbReference>
<dbReference type="UniPathway" id="UPA00537">
    <property type="reaction ID" value="UER00594"/>
</dbReference>
<sequence length="327" mass="37583">MHKFKVYLSESFDPKFNLSIEEWLMDCSEPDEVILFLWQNENTIVIGRNQNPYKECDVKKLKEDDVCLIRRLSGGGAVYHDLGNLNFTFIASDSNYDVENNLKVIIAAIDKFGIKSFFNGRNDLLVDERKFSGNAFLSDKGKSCHHGTLLVDVNLDKLSRYLTVSPLKLKSKGIESVLSRVVNLKEICPQMTIESLKAALITSFNEFYNTEAITITLNENEIDVAKYVEKYKSWEWNYSESPDFSLVLENKFDWGIFEINLELSDGKIANCRIFTDSIELEDFRVLEKSLVNVQFKRSDILCVIEKYIRGGKIKQGLCSFISDKIHI</sequence>
<organism evidence="9 10">
    <name type="scientific">Sedimentibacter saalensis</name>
    <dbReference type="NCBI Taxonomy" id="130788"/>
    <lineage>
        <taxon>Bacteria</taxon>
        <taxon>Bacillati</taxon>
        <taxon>Bacillota</taxon>
        <taxon>Tissierellia</taxon>
        <taxon>Sedimentibacter</taxon>
    </lineage>
</organism>
<comment type="pathway">
    <text evidence="1">Protein modification; protein lipoylation via exogenous pathway; protein N(6)-(lipoyl)lysine from lipoate: step 2/2.</text>
</comment>
<evidence type="ECO:0000256" key="2">
    <source>
        <dbReference type="ARBA" id="ARBA00005124"/>
    </source>
</evidence>
<dbReference type="GO" id="GO:0005737">
    <property type="term" value="C:cytoplasm"/>
    <property type="evidence" value="ECO:0007669"/>
    <property type="project" value="TreeGrafter"/>
</dbReference>
<dbReference type="PROSITE" id="PS51733">
    <property type="entry name" value="BPL_LPL_CATALYTIC"/>
    <property type="match status" value="1"/>
</dbReference>
<dbReference type="CDD" id="cd16443">
    <property type="entry name" value="LplA"/>
    <property type="match status" value="1"/>
</dbReference>
<dbReference type="InterPro" id="IPR004143">
    <property type="entry name" value="BPL_LPL_catalytic"/>
</dbReference>
<dbReference type="PANTHER" id="PTHR12561">
    <property type="entry name" value="LIPOATE-PROTEIN LIGASE"/>
    <property type="match status" value="1"/>
</dbReference>
<dbReference type="InterPro" id="IPR004562">
    <property type="entry name" value="LipoylTrfase_LipoateP_Ligase"/>
</dbReference>
<dbReference type="GO" id="GO:0009249">
    <property type="term" value="P:protein lipoylation"/>
    <property type="evidence" value="ECO:0007669"/>
    <property type="project" value="InterPro"/>
</dbReference>
<accession>A0A562J514</accession>
<evidence type="ECO:0000256" key="7">
    <source>
        <dbReference type="ARBA" id="ARBA00048037"/>
    </source>
</evidence>
<evidence type="ECO:0000313" key="9">
    <source>
        <dbReference type="EMBL" id="TWH78207.1"/>
    </source>
</evidence>
<comment type="catalytic activity">
    <reaction evidence="7">
        <text>L-lysyl-[lipoyl-carrier protein] + (R)-lipoate + ATP = N(6)-[(R)-lipoyl]-L-lysyl-[lipoyl-carrier protein] + AMP + diphosphate + H(+)</text>
        <dbReference type="Rhea" id="RHEA:49288"/>
        <dbReference type="Rhea" id="RHEA-COMP:10500"/>
        <dbReference type="Rhea" id="RHEA-COMP:10502"/>
        <dbReference type="ChEBI" id="CHEBI:15378"/>
        <dbReference type="ChEBI" id="CHEBI:29969"/>
        <dbReference type="ChEBI" id="CHEBI:30616"/>
        <dbReference type="ChEBI" id="CHEBI:33019"/>
        <dbReference type="ChEBI" id="CHEBI:83088"/>
        <dbReference type="ChEBI" id="CHEBI:83099"/>
        <dbReference type="ChEBI" id="CHEBI:456215"/>
        <dbReference type="EC" id="6.3.1.20"/>
    </reaction>
</comment>
<keyword evidence="5" id="KW-0547">Nucleotide-binding</keyword>
<dbReference type="EMBL" id="VLKH01000010">
    <property type="protein sequence ID" value="TWH78207.1"/>
    <property type="molecule type" value="Genomic_DNA"/>
</dbReference>
<dbReference type="GO" id="GO:0005524">
    <property type="term" value="F:ATP binding"/>
    <property type="evidence" value="ECO:0007669"/>
    <property type="project" value="UniProtKB-KW"/>
</dbReference>
<keyword evidence="6" id="KW-0067">ATP-binding</keyword>
<dbReference type="Pfam" id="PF10437">
    <property type="entry name" value="Lip_prot_lig_C"/>
    <property type="match status" value="1"/>
</dbReference>
<evidence type="ECO:0000256" key="1">
    <source>
        <dbReference type="ARBA" id="ARBA00005085"/>
    </source>
</evidence>
<evidence type="ECO:0000256" key="3">
    <source>
        <dbReference type="ARBA" id="ARBA00012367"/>
    </source>
</evidence>
<name>A0A562J514_9FIRM</name>
<comment type="caution">
    <text evidence="9">The sequence shown here is derived from an EMBL/GenBank/DDBJ whole genome shotgun (WGS) entry which is preliminary data.</text>
</comment>
<dbReference type="Pfam" id="PF21948">
    <property type="entry name" value="LplA-B_cat"/>
    <property type="match status" value="1"/>
</dbReference>
<evidence type="ECO:0000256" key="4">
    <source>
        <dbReference type="ARBA" id="ARBA00022598"/>
    </source>
</evidence>
<dbReference type="RefSeq" id="WP_170226257.1">
    <property type="nucleotide sequence ID" value="NZ_VLKH01000010.1"/>
</dbReference>
<dbReference type="EC" id="6.3.1.20" evidence="3"/>
<keyword evidence="4 9" id="KW-0436">Ligase</keyword>
<dbReference type="SUPFAM" id="SSF55681">
    <property type="entry name" value="Class II aaRS and biotin synthetases"/>
    <property type="match status" value="1"/>
</dbReference>
<dbReference type="InterPro" id="IPR045864">
    <property type="entry name" value="aa-tRNA-synth_II/BPL/LPL"/>
</dbReference>
<gene>
    <name evidence="9" type="ORF">LY60_03049</name>
</gene>
<dbReference type="AlphaFoldDB" id="A0A562J514"/>
<evidence type="ECO:0000256" key="5">
    <source>
        <dbReference type="ARBA" id="ARBA00022741"/>
    </source>
</evidence>
<reference evidence="9 10" key="1">
    <citation type="submission" date="2019-07" db="EMBL/GenBank/DDBJ databases">
        <title>Genomic Encyclopedia of Type Strains, Phase I: the one thousand microbial genomes (KMG-I) project.</title>
        <authorList>
            <person name="Kyrpides N."/>
        </authorList>
    </citation>
    <scope>NUCLEOTIDE SEQUENCE [LARGE SCALE GENOMIC DNA]</scope>
    <source>
        <strain evidence="9 10">DSM 13558</strain>
    </source>
</reference>
<dbReference type="Gene3D" id="3.30.930.10">
    <property type="entry name" value="Bira Bifunctional Protein, Domain 2"/>
    <property type="match status" value="1"/>
</dbReference>
<dbReference type="SUPFAM" id="SSF82649">
    <property type="entry name" value="SufE/NifU"/>
    <property type="match status" value="1"/>
</dbReference>
<keyword evidence="10" id="KW-1185">Reference proteome</keyword>
<protein>
    <recommendedName>
        <fullName evidence="3">lipoate--protein ligase</fullName>
        <ecNumber evidence="3">6.3.1.20</ecNumber>
    </recommendedName>
</protein>
<evidence type="ECO:0000313" key="10">
    <source>
        <dbReference type="Proteomes" id="UP000315343"/>
    </source>
</evidence>
<comment type="pathway">
    <text evidence="2">Protein modification; protein lipoylation via exogenous pathway; protein N(6)-(lipoyl)lysine from lipoate: step 1/2.</text>
</comment>